<feature type="transmembrane region" description="Helical" evidence="2">
    <location>
        <begin position="839"/>
        <end position="857"/>
    </location>
</feature>
<keyword evidence="4" id="KW-1185">Reference proteome</keyword>
<feature type="transmembrane region" description="Helical" evidence="2">
    <location>
        <begin position="304"/>
        <end position="324"/>
    </location>
</feature>
<protein>
    <submittedName>
        <fullName evidence="3">DUF2339 domain-containing protein</fullName>
    </submittedName>
</protein>
<feature type="transmembrane region" description="Helical" evidence="2">
    <location>
        <begin position="726"/>
        <end position="742"/>
    </location>
</feature>
<dbReference type="EMBL" id="JAENII010000004">
    <property type="protein sequence ID" value="MBK1826711.1"/>
    <property type="molecule type" value="Genomic_DNA"/>
</dbReference>
<feature type="transmembrane region" description="Helical" evidence="2">
    <location>
        <begin position="459"/>
        <end position="478"/>
    </location>
</feature>
<feature type="transmembrane region" description="Helical" evidence="2">
    <location>
        <begin position="490"/>
        <end position="512"/>
    </location>
</feature>
<organism evidence="3 4">
    <name type="scientific">Haloferula rosea</name>
    <dbReference type="NCBI Taxonomy" id="490093"/>
    <lineage>
        <taxon>Bacteria</taxon>
        <taxon>Pseudomonadati</taxon>
        <taxon>Verrucomicrobiota</taxon>
        <taxon>Verrucomicrobiia</taxon>
        <taxon>Verrucomicrobiales</taxon>
        <taxon>Verrucomicrobiaceae</taxon>
        <taxon>Haloferula</taxon>
    </lineage>
</organism>
<keyword evidence="2" id="KW-0812">Transmembrane</keyword>
<feature type="transmembrane region" description="Helical" evidence="2">
    <location>
        <begin position="518"/>
        <end position="538"/>
    </location>
</feature>
<gene>
    <name evidence="3" type="ORF">JIN81_06755</name>
</gene>
<keyword evidence="2" id="KW-1133">Transmembrane helix</keyword>
<keyword evidence="1" id="KW-0175">Coiled coil</keyword>
<feature type="transmembrane region" description="Helical" evidence="2">
    <location>
        <begin position="864"/>
        <end position="884"/>
    </location>
</feature>
<evidence type="ECO:0000256" key="2">
    <source>
        <dbReference type="SAM" id="Phobius"/>
    </source>
</evidence>
<dbReference type="CDD" id="cd21931">
    <property type="entry name" value="TD_EMAP-like"/>
    <property type="match status" value="1"/>
</dbReference>
<feature type="transmembrane region" description="Helical" evidence="2">
    <location>
        <begin position="890"/>
        <end position="907"/>
    </location>
</feature>
<dbReference type="Pfam" id="PF10101">
    <property type="entry name" value="DUF2339"/>
    <property type="match status" value="2"/>
</dbReference>
<feature type="transmembrane region" description="Helical" evidence="2">
    <location>
        <begin position="145"/>
        <end position="165"/>
    </location>
</feature>
<feature type="transmembrane region" description="Helical" evidence="2">
    <location>
        <begin position="202"/>
        <end position="221"/>
    </location>
</feature>
<comment type="caution">
    <text evidence="3">The sequence shown here is derived from an EMBL/GenBank/DDBJ whole genome shotgun (WGS) entry which is preliminary data.</text>
</comment>
<dbReference type="InterPro" id="IPR019286">
    <property type="entry name" value="DUF2339_TM"/>
</dbReference>
<feature type="transmembrane region" description="Helical" evidence="2">
    <location>
        <begin position="274"/>
        <end position="292"/>
    </location>
</feature>
<feature type="transmembrane region" description="Helical" evidence="2">
    <location>
        <begin position="250"/>
        <end position="267"/>
    </location>
</feature>
<accession>A0A934VF52</accession>
<feature type="transmembrane region" description="Helical" evidence="2">
    <location>
        <begin position="786"/>
        <end position="805"/>
    </location>
</feature>
<evidence type="ECO:0000313" key="4">
    <source>
        <dbReference type="Proteomes" id="UP000658278"/>
    </source>
</evidence>
<feature type="transmembrane region" description="Helical" evidence="2">
    <location>
        <begin position="625"/>
        <end position="644"/>
    </location>
</feature>
<keyword evidence="2" id="KW-0472">Membrane</keyword>
<evidence type="ECO:0000313" key="3">
    <source>
        <dbReference type="EMBL" id="MBK1826711.1"/>
    </source>
</evidence>
<feature type="transmembrane region" description="Helical" evidence="2">
    <location>
        <begin position="812"/>
        <end position="833"/>
    </location>
</feature>
<sequence length="936" mass="101105">MAPSDPQRAELIRLRERLEQIELSHTREIESLRDAIADLERRLTVECETERAPVPPPLPVPAEPVEPVEVVPPIHEAPAIEEELPEDEDVAAIVAPPPVAPAKGEMELQIGRIWLVRIGVVLLVTGLVLLGNYAYQNWIKELPAAVRLVALYVSALGLSATGWWLAKRDRTEKFGEVLLAGGMAFFYWCTFASHQVERLRVIESPVVAALLLLGSAALIVGTSIRRKAPLTAMMGLLMSAYATTLQPVGWLAAVSNVFLAAGGVYLMRRPGWGALGWVGMVGIYASFLWWNLAGAAGGELHVSGMFFVAASWAMFALPGVIGMAGRFEGALSARGTAWFVGINNAACFGLISLQWLMLDFDAFWRVPAVFGLVLVALGALSRNRNAGSSTQLSQGLGLLTLALILRLEGYQMAVGLALESVALAVAFCRFRRLPELAFSMLAMVLSVLLAFIHPTTSTLSFGLVALLLTVTTGLWCWGKRNLKAESPIAILANVAAVSGLAAASAVAFLGWILRLDPIWQTGLTALISLGLSCGYLLAGGRRWLPALREASAAFAVVTVVLMPLHVLTVGSFSFSAVAICAACSAALWERRSGLPGVHPLTWLHALSFPLAMSFSIHEWDLGSQLSLILMSGAVPGMVLAFRWVRLRSLEVGASLMLLLSLLLMLDLGSNQAGYGFLTTASALLTLTAAAYRERPGWVGTKSVHGITRSTALVAWLWAWTGMFPQGWIDLIPLTTLAIWLTVHRLGFRQRLPEVGLLSFVSVVGFIGALATASWDQEAMPSIAHGFGFVASLGVATFLRVIPVTLPREVRRLIQAAFAVGAAVWTTQALAVHLGWQPVAILWTLLGFTYVCVGLWRSMATLRHIGFALLALALAKLFLVDVWAFETFIRVMAFIALGVALVTLGFFYNRFATVLKRLLADEEESDRPTVEEQGPTP</sequence>
<feature type="transmembrane region" description="Helical" evidence="2">
    <location>
        <begin position="177"/>
        <end position="196"/>
    </location>
</feature>
<feature type="transmembrane region" description="Helical" evidence="2">
    <location>
        <begin position="651"/>
        <end position="668"/>
    </location>
</feature>
<dbReference type="RefSeq" id="WP_200277919.1">
    <property type="nucleotide sequence ID" value="NZ_JAENII010000004.1"/>
</dbReference>
<reference evidence="3" key="1">
    <citation type="submission" date="2021-01" db="EMBL/GenBank/DDBJ databases">
        <title>Modified the classification status of verrucomicrobia.</title>
        <authorList>
            <person name="Feng X."/>
        </authorList>
    </citation>
    <scope>NUCLEOTIDE SEQUENCE</scope>
    <source>
        <strain evidence="3">KCTC 22201</strain>
    </source>
</reference>
<name>A0A934VF52_9BACT</name>
<feature type="transmembrane region" description="Helical" evidence="2">
    <location>
        <begin position="336"/>
        <end position="356"/>
    </location>
</feature>
<feature type="transmembrane region" description="Helical" evidence="2">
    <location>
        <begin position="362"/>
        <end position="380"/>
    </location>
</feature>
<proteinExistence type="predicted"/>
<dbReference type="PANTHER" id="PTHR38434:SF1">
    <property type="entry name" value="BLL2549 PROTEIN"/>
    <property type="match status" value="1"/>
</dbReference>
<evidence type="ECO:0000256" key="1">
    <source>
        <dbReference type="SAM" id="Coils"/>
    </source>
</evidence>
<feature type="transmembrane region" description="Helical" evidence="2">
    <location>
        <begin position="754"/>
        <end position="774"/>
    </location>
</feature>
<dbReference type="PANTHER" id="PTHR38434">
    <property type="entry name" value="BLL2549 PROTEIN"/>
    <property type="match status" value="1"/>
</dbReference>
<dbReference type="AlphaFoldDB" id="A0A934VF52"/>
<dbReference type="Proteomes" id="UP000658278">
    <property type="component" value="Unassembled WGS sequence"/>
</dbReference>
<feature type="transmembrane region" description="Helical" evidence="2">
    <location>
        <begin position="437"/>
        <end position="453"/>
    </location>
</feature>
<feature type="transmembrane region" description="Helical" evidence="2">
    <location>
        <begin position="550"/>
        <end position="566"/>
    </location>
</feature>
<feature type="coiled-coil region" evidence="1">
    <location>
        <begin position="22"/>
        <end position="49"/>
    </location>
</feature>
<dbReference type="InterPro" id="IPR049813">
    <property type="entry name" value="Elp-1-like_TD"/>
</dbReference>
<feature type="transmembrane region" description="Helical" evidence="2">
    <location>
        <begin position="114"/>
        <end position="133"/>
    </location>
</feature>